<comment type="caution">
    <text evidence="1">The sequence shown here is derived from an EMBL/GenBank/DDBJ whole genome shotgun (WGS) entry which is preliminary data.</text>
</comment>
<dbReference type="AlphaFoldDB" id="A0A329RGV9"/>
<keyword evidence="2" id="KW-1185">Reference proteome</keyword>
<dbReference type="PANTHER" id="PTHR33939">
    <property type="entry name" value="PROTEIN CBG22215"/>
    <property type="match status" value="1"/>
</dbReference>
<protein>
    <recommendedName>
        <fullName evidence="3">Tc1-like transposase DDE domain-containing protein</fullName>
    </recommendedName>
</protein>
<dbReference type="InterPro" id="IPR036397">
    <property type="entry name" value="RNaseH_sf"/>
</dbReference>
<accession>A0A329RGV9</accession>
<sequence>MEESERRHELTIIEKKMVVRCYTFLDKYKKEDCFARNRTRKLVELCIGMKEATVARVMQAYNENPDEVFQACIVAAGIIRTKGAMTTGHFVPSSIEVWNSTLKPKNMKADDYHGNFDAAKFEKWFLSLCKILKENCGGCNIHMDGASYHKRQINKAPTMKSNRVEIMNWLAKHVSKDIDFTQVKTKLVKIIGEHRPTPEFQTQKIAVEYDHLLYFTPPYHPALQPIELIWAQVKGQLGEPQLLTVQRVIAGLKNVEWIWLSLFRHVQGVEGKYAAVAKACQDDEAKSLANTDVADDCSADSSQN</sequence>
<dbReference type="Proteomes" id="UP000251314">
    <property type="component" value="Unassembled WGS sequence"/>
</dbReference>
<organism evidence="1 2">
    <name type="scientific">Phytophthora cactorum</name>
    <dbReference type="NCBI Taxonomy" id="29920"/>
    <lineage>
        <taxon>Eukaryota</taxon>
        <taxon>Sar</taxon>
        <taxon>Stramenopiles</taxon>
        <taxon>Oomycota</taxon>
        <taxon>Peronosporomycetes</taxon>
        <taxon>Peronosporales</taxon>
        <taxon>Peronosporaceae</taxon>
        <taxon>Phytophthora</taxon>
    </lineage>
</organism>
<gene>
    <name evidence="1" type="ORF">PC110_g19710</name>
</gene>
<dbReference type="Gene3D" id="3.30.420.10">
    <property type="entry name" value="Ribonuclease H-like superfamily/Ribonuclease H"/>
    <property type="match status" value="1"/>
</dbReference>
<dbReference type="GO" id="GO:0003676">
    <property type="term" value="F:nucleic acid binding"/>
    <property type="evidence" value="ECO:0007669"/>
    <property type="project" value="InterPro"/>
</dbReference>
<dbReference type="PANTHER" id="PTHR33939:SF1">
    <property type="entry name" value="DUF4371 DOMAIN-CONTAINING PROTEIN"/>
    <property type="match status" value="1"/>
</dbReference>
<dbReference type="EMBL" id="MJFZ01000977">
    <property type="protein sequence ID" value="RAW23857.1"/>
    <property type="molecule type" value="Genomic_DNA"/>
</dbReference>
<reference evidence="1 2" key="1">
    <citation type="submission" date="2018-01" db="EMBL/GenBank/DDBJ databases">
        <title>Draft genome of the strawberry crown rot pathogen Phytophthora cactorum.</title>
        <authorList>
            <person name="Armitage A.D."/>
            <person name="Lysoe E."/>
            <person name="Nellist C.F."/>
            <person name="Harrison R.J."/>
            <person name="Brurberg M.B."/>
        </authorList>
    </citation>
    <scope>NUCLEOTIDE SEQUENCE [LARGE SCALE GENOMIC DNA]</scope>
    <source>
        <strain evidence="1 2">10300</strain>
    </source>
</reference>
<evidence type="ECO:0008006" key="3">
    <source>
        <dbReference type="Google" id="ProtNLM"/>
    </source>
</evidence>
<evidence type="ECO:0000313" key="2">
    <source>
        <dbReference type="Proteomes" id="UP000251314"/>
    </source>
</evidence>
<dbReference type="OrthoDB" id="128860at2759"/>
<evidence type="ECO:0000313" key="1">
    <source>
        <dbReference type="EMBL" id="RAW23857.1"/>
    </source>
</evidence>
<proteinExistence type="predicted"/>
<name>A0A329RGV9_9STRA</name>
<dbReference type="VEuPathDB" id="FungiDB:PC110_g19710"/>